<evidence type="ECO:0000259" key="1">
    <source>
        <dbReference type="PROSITE" id="PS50879"/>
    </source>
</evidence>
<dbReference type="InterPro" id="IPR036397">
    <property type="entry name" value="RNaseH_sf"/>
</dbReference>
<dbReference type="GO" id="GO:0004523">
    <property type="term" value="F:RNA-DNA hybrid ribonuclease activity"/>
    <property type="evidence" value="ECO:0007669"/>
    <property type="project" value="InterPro"/>
</dbReference>
<proteinExistence type="predicted"/>
<reference evidence="2" key="1">
    <citation type="journal article" date="2014" name="Genome Biol. Evol.">
        <title>Pangenome evidence for extensive interdomain horizontal transfer affecting lineage core and shell genes in uncultured planktonic thaumarchaeota and euryarchaeota.</title>
        <authorList>
            <person name="Deschamps P."/>
            <person name="Zivanovic Y."/>
            <person name="Moreira D."/>
            <person name="Rodriguez-Valera F."/>
            <person name="Lopez-Garcia P."/>
        </authorList>
    </citation>
    <scope>NUCLEOTIDE SEQUENCE</scope>
</reference>
<dbReference type="PROSITE" id="PS50879">
    <property type="entry name" value="RNASE_H_1"/>
    <property type="match status" value="1"/>
</dbReference>
<dbReference type="AlphaFoldDB" id="A0A075H1L1"/>
<name>A0A075H1L1_9ARCH</name>
<protein>
    <submittedName>
        <fullName evidence="2">Ribonuclease H</fullName>
    </submittedName>
</protein>
<organism evidence="2">
    <name type="scientific">uncultured marine thaumarchaeote KM3_41_H02</name>
    <dbReference type="NCBI Taxonomy" id="1456146"/>
    <lineage>
        <taxon>Archaea</taxon>
        <taxon>Nitrososphaerota</taxon>
        <taxon>environmental samples</taxon>
    </lineage>
</organism>
<dbReference type="EMBL" id="KF900877">
    <property type="protein sequence ID" value="AIF09949.1"/>
    <property type="molecule type" value="Genomic_DNA"/>
</dbReference>
<dbReference type="InterPro" id="IPR002156">
    <property type="entry name" value="RNaseH_domain"/>
</dbReference>
<dbReference type="GO" id="GO:0003676">
    <property type="term" value="F:nucleic acid binding"/>
    <property type="evidence" value="ECO:0007669"/>
    <property type="project" value="InterPro"/>
</dbReference>
<feature type="domain" description="RNase H type-1" evidence="1">
    <location>
        <begin position="1"/>
        <end position="118"/>
    </location>
</feature>
<sequence length="118" mass="13369">MVRNIYVDGSGGTKSGYGFFVKETGESFFEEKPGITNNQAEYLAIISALKKNENFDNEITIFSDSKNTVNQLNHEFAINNEQLRIFAREAWILMAKFSHLTIKWVPRSENLAGKMLGS</sequence>
<evidence type="ECO:0000313" key="2">
    <source>
        <dbReference type="EMBL" id="AIF09949.1"/>
    </source>
</evidence>
<dbReference type="Pfam" id="PF13456">
    <property type="entry name" value="RVT_3"/>
    <property type="match status" value="1"/>
</dbReference>
<dbReference type="SUPFAM" id="SSF53098">
    <property type="entry name" value="Ribonuclease H-like"/>
    <property type="match status" value="1"/>
</dbReference>
<accession>A0A075H1L1</accession>
<dbReference type="Gene3D" id="3.30.420.10">
    <property type="entry name" value="Ribonuclease H-like superfamily/Ribonuclease H"/>
    <property type="match status" value="1"/>
</dbReference>
<dbReference type="InterPro" id="IPR012337">
    <property type="entry name" value="RNaseH-like_sf"/>
</dbReference>